<dbReference type="InterPro" id="IPR008040">
    <property type="entry name" value="Hydant_A_N"/>
</dbReference>
<dbReference type="Proteomes" id="UP000304864">
    <property type="component" value="Chromosome"/>
</dbReference>
<dbReference type="Pfam" id="PF19278">
    <property type="entry name" value="Hydant_A_C"/>
    <property type="match status" value="1"/>
</dbReference>
<dbReference type="GO" id="GO:0005829">
    <property type="term" value="C:cytosol"/>
    <property type="evidence" value="ECO:0007669"/>
    <property type="project" value="TreeGrafter"/>
</dbReference>
<accession>A0A4P9K710</accession>
<feature type="domain" description="Hydantoinase B/oxoprolinase" evidence="3">
    <location>
        <begin position="690"/>
        <end position="1199"/>
    </location>
</feature>
<evidence type="ECO:0000256" key="1">
    <source>
        <dbReference type="ARBA" id="ARBA00010403"/>
    </source>
</evidence>
<feature type="domain" description="Acetophenone carboxylase-like C-terminal" evidence="5">
    <location>
        <begin position="599"/>
        <end position="662"/>
    </location>
</feature>
<proteinExistence type="inferred from homology"/>
<dbReference type="OrthoDB" id="9768323at2"/>
<feature type="domain" description="Hydantoinase/oxoprolinase N-terminal" evidence="4">
    <location>
        <begin position="8"/>
        <end position="186"/>
    </location>
</feature>
<dbReference type="Pfam" id="PF05378">
    <property type="entry name" value="Hydant_A_N"/>
    <property type="match status" value="1"/>
</dbReference>
<dbReference type="InterPro" id="IPR049517">
    <property type="entry name" value="ACX-like_C"/>
</dbReference>
<evidence type="ECO:0000259" key="5">
    <source>
        <dbReference type="Pfam" id="PF19278"/>
    </source>
</evidence>
<feature type="domain" description="Hydantoinase A/oxoprolinase" evidence="2">
    <location>
        <begin position="206"/>
        <end position="486"/>
    </location>
</feature>
<organism evidence="6 7">
    <name type="scientific">Thiomicrorhabdus sediminis</name>
    <dbReference type="NCBI Taxonomy" id="2580412"/>
    <lineage>
        <taxon>Bacteria</taxon>
        <taxon>Pseudomonadati</taxon>
        <taxon>Pseudomonadota</taxon>
        <taxon>Gammaproteobacteria</taxon>
        <taxon>Thiotrichales</taxon>
        <taxon>Piscirickettsiaceae</taxon>
        <taxon>Thiomicrorhabdus</taxon>
    </lineage>
</organism>
<gene>
    <name evidence="6" type="ORF">FE785_09290</name>
</gene>
<dbReference type="PANTHER" id="PTHR11365:SF23">
    <property type="entry name" value="HYPOTHETICAL 5-OXOPROLINASE (EUROFUNG)-RELATED"/>
    <property type="match status" value="1"/>
</dbReference>
<evidence type="ECO:0000313" key="6">
    <source>
        <dbReference type="EMBL" id="QCU90809.1"/>
    </source>
</evidence>
<evidence type="ECO:0000259" key="3">
    <source>
        <dbReference type="Pfam" id="PF02538"/>
    </source>
</evidence>
<protein>
    <submittedName>
        <fullName evidence="6">5-oxoprolinase</fullName>
    </submittedName>
</protein>
<dbReference type="GO" id="GO:0006749">
    <property type="term" value="P:glutathione metabolic process"/>
    <property type="evidence" value="ECO:0007669"/>
    <property type="project" value="TreeGrafter"/>
</dbReference>
<sequence length="1205" mass="131017">MTEKQWQFWIDRGGTFTDIIALDPKGELHTHKLLSENPEQYTDAAIAGIRHFLKLDKTTKIPAAKIASVKMGTTVATNALLERKGDVTALLTNQGFADALQIGYQHRPDIFALKIERPLPLYREVIEVPGRLDATGHEIEKLDKAKTLQALQNLFDQGYRSLAIVFLHSYLNDRHEQQVAAWAKQIGFQQVSTSAATSSLIKYVSRGRTTVVDAYLSPILRRYVEQVAAELPGVDLQFMQSFGGLTSAEQFQGKDAILSGPAGGIVAAAKTAEQAGLNNIIGFDMGGTSTDVSHYAGQFERSFETQVAGVEMRVPMLDIHTVAAGGGSIISRLHNELRVGPESAGANPGPAAYRRGGPLTVTDANVFLGRIQAQHFPKVFGEKADQALDTATVAEQFTDLAKQLQMSPEKLAEGALSIAVEHMANAVQKISGERGYDVADYTLVSFGGAGGQHACAVADKLGMTSILLHPYSGVLSAYGMGLAQKRIIETESYNLPLTQISANSFTQQLHQQIRKATIQLEAQNDSLQTQNIQLHLQYQGSDTLLDISYADDLSVADYLRQFAQQHQQEFGFIQGDTPVMINSVSVEAIGQSHQQQLSLTHRNSRQAEPIDNCRCYLDGKWQQIPLYQRGDLGSAQTINGPALILEPTGTLLVSPNWQAQLQADGQLLMTKESIAEQLPLNRQAARSDADPVQLALFNSRFMAVAEQMGVTLAKTAHSVNIKERLDFSCALFDKNGQLIANAPHVPVHLGSMGESVKTVIQKASNNAIGALKPGDAYVLNNPYAGGTHLPDVTLISPVFVDDKLAFFVASRGHHADIGGKTPGSMPADSRHIKEEGVLLDCVLAVKQGQLQRSELEKILLESKYPVRNLKQNLNDLQAQIAANQQGINGLNTLCKQFGLQTVSRYMDHVLDHAENAVKNLINELSDGEFCYQTDQNTEVCVKITVNHHRQTARIDFSGTSLQQYNNFNAPYAITRAATLYVLRTLVNQPIPLNDGFLRPIDLQVPAGSMLNPDYPAAVVAGNVETSQVVTDTLYGALQIQAASQGTMNNLTFGDDTWQYYETICGGTGGGIDYNGCDAIHSHMTNSRLTDPEVLELRYPVRLETFAIRKNSGGNGLFKGGNGCERHFRFLKPMTVSILSNHRKVAPYGMAGGADGSLGRQYVIKADNSMSVDLASTITLEMKANDTLVMQTPGGGGYGSATAKDK</sequence>
<dbReference type="InterPro" id="IPR002821">
    <property type="entry name" value="Hydantoinase_A"/>
</dbReference>
<dbReference type="PANTHER" id="PTHR11365">
    <property type="entry name" value="5-OXOPROLINASE RELATED"/>
    <property type="match status" value="1"/>
</dbReference>
<dbReference type="RefSeq" id="WP_138565483.1">
    <property type="nucleotide sequence ID" value="NZ_CP040602.1"/>
</dbReference>
<keyword evidence="7" id="KW-1185">Reference proteome</keyword>
<dbReference type="AlphaFoldDB" id="A0A4P9K710"/>
<dbReference type="GO" id="GO:0017168">
    <property type="term" value="F:5-oxoprolinase (ATP-hydrolyzing) activity"/>
    <property type="evidence" value="ECO:0007669"/>
    <property type="project" value="TreeGrafter"/>
</dbReference>
<dbReference type="Pfam" id="PF02538">
    <property type="entry name" value="Hydantoinase_B"/>
    <property type="match status" value="1"/>
</dbReference>
<dbReference type="InterPro" id="IPR045079">
    <property type="entry name" value="Oxoprolinase-like"/>
</dbReference>
<comment type="similarity">
    <text evidence="1">Belongs to the oxoprolinase family.</text>
</comment>
<dbReference type="InterPro" id="IPR003692">
    <property type="entry name" value="Hydantoinase_B"/>
</dbReference>
<dbReference type="Pfam" id="PF01968">
    <property type="entry name" value="Hydantoinase_A"/>
    <property type="match status" value="1"/>
</dbReference>
<evidence type="ECO:0000259" key="4">
    <source>
        <dbReference type="Pfam" id="PF05378"/>
    </source>
</evidence>
<evidence type="ECO:0000259" key="2">
    <source>
        <dbReference type="Pfam" id="PF01968"/>
    </source>
</evidence>
<evidence type="ECO:0000313" key="7">
    <source>
        <dbReference type="Proteomes" id="UP000304864"/>
    </source>
</evidence>
<dbReference type="KEGG" id="thig:FE785_09290"/>
<reference evidence="6 7" key="1">
    <citation type="submission" date="2019-05" db="EMBL/GenBank/DDBJ databases">
        <title>Thiomicrorhabdus sediminis sp. nov, a novel sulfur-oxidizing bacterium isolated from coastal sediment.</title>
        <authorList>
            <person name="Liu X."/>
        </authorList>
    </citation>
    <scope>NUCLEOTIDE SEQUENCE [LARGE SCALE GENOMIC DNA]</scope>
    <source>
        <strain evidence="6 7">G1</strain>
    </source>
</reference>
<name>A0A4P9K710_9GAMM</name>
<dbReference type="EMBL" id="CP040602">
    <property type="protein sequence ID" value="QCU90809.1"/>
    <property type="molecule type" value="Genomic_DNA"/>
</dbReference>